<dbReference type="PANTHER" id="PTHR32196:SF71">
    <property type="entry name" value="AUTOINDUCER 2 IMPORT SYSTEM PERMEASE PROTEIN LSRD"/>
    <property type="match status" value="1"/>
</dbReference>
<evidence type="ECO:0000256" key="5">
    <source>
        <dbReference type="ARBA" id="ARBA00022692"/>
    </source>
</evidence>
<evidence type="ECO:0000256" key="8">
    <source>
        <dbReference type="ARBA" id="ARBA00039381"/>
    </source>
</evidence>
<dbReference type="PANTHER" id="PTHR32196">
    <property type="entry name" value="ABC TRANSPORTER PERMEASE PROTEIN YPHD-RELATED-RELATED"/>
    <property type="match status" value="1"/>
</dbReference>
<feature type="transmembrane region" description="Helical" evidence="9">
    <location>
        <begin position="173"/>
        <end position="193"/>
    </location>
</feature>
<feature type="transmembrane region" description="Helical" evidence="9">
    <location>
        <begin position="26"/>
        <end position="45"/>
    </location>
</feature>
<feature type="transmembrane region" description="Helical" evidence="9">
    <location>
        <begin position="131"/>
        <end position="153"/>
    </location>
</feature>
<dbReference type="GO" id="GO:0022857">
    <property type="term" value="F:transmembrane transporter activity"/>
    <property type="evidence" value="ECO:0007669"/>
    <property type="project" value="InterPro"/>
</dbReference>
<dbReference type="GO" id="GO:0005886">
    <property type="term" value="C:plasma membrane"/>
    <property type="evidence" value="ECO:0007669"/>
    <property type="project" value="UniProtKB-SubCell"/>
</dbReference>
<evidence type="ECO:0000256" key="7">
    <source>
        <dbReference type="ARBA" id="ARBA00023136"/>
    </source>
</evidence>
<feature type="transmembrane region" description="Helical" evidence="9">
    <location>
        <begin position="296"/>
        <end position="320"/>
    </location>
</feature>
<keyword evidence="7 9" id="KW-0472">Membrane</keyword>
<keyword evidence="11" id="KW-1185">Reference proteome</keyword>
<gene>
    <name evidence="10" type="ORF">GA0074694_5298</name>
</gene>
<reference evidence="11" key="1">
    <citation type="submission" date="2016-06" db="EMBL/GenBank/DDBJ databases">
        <authorList>
            <person name="Varghese N."/>
        </authorList>
    </citation>
    <scope>NUCLEOTIDE SEQUENCE [LARGE SCALE GENOMIC DNA]</scope>
    <source>
        <strain evidence="11">DSM 46123</strain>
    </source>
</reference>
<keyword evidence="3" id="KW-1003">Cell membrane</keyword>
<dbReference type="Proteomes" id="UP000198906">
    <property type="component" value="Unassembled WGS sequence"/>
</dbReference>
<evidence type="ECO:0000256" key="4">
    <source>
        <dbReference type="ARBA" id="ARBA00022519"/>
    </source>
</evidence>
<dbReference type="AlphaFoldDB" id="A0A1C6SHZ6"/>
<proteinExistence type="predicted"/>
<keyword evidence="6 9" id="KW-1133">Transmembrane helix</keyword>
<evidence type="ECO:0000256" key="2">
    <source>
        <dbReference type="ARBA" id="ARBA00022448"/>
    </source>
</evidence>
<sequence>MSLDVSEPDQQSRQVRGARVRLPRGPFTPVWVMTGLLLAASPLIAPGSLSGSALNSMLPFAAILAIAALGQAFVVSQGGIDLSVPGAMALAAVFVTKVPELAGIPAPVAVGLGLLVGAAGGLVTGIAVVRFGIAAFVVTLAMNAILIGVVLQVSKGFPGSAGPGLSGFATDSVWLVPNLLIIAVVLVATAQWLRRRSVLGRRFMAVGANPAAARLLGIRTAAYQVSAYTVAGVLYAAAGLLLAGYLRTPDILLGNTYQLSSIAAVVLGGSVLSGGLSNALATGVAALFLTQLNQVVLAAGATTSIQLLVQACVLAVAVVLRRLPLTGVLRRLDRTKPR</sequence>
<evidence type="ECO:0000256" key="3">
    <source>
        <dbReference type="ARBA" id="ARBA00022475"/>
    </source>
</evidence>
<accession>A0A1C6SHZ6</accession>
<name>A0A1C6SHZ6_9ACTN</name>
<evidence type="ECO:0000256" key="1">
    <source>
        <dbReference type="ARBA" id="ARBA00004651"/>
    </source>
</evidence>
<protein>
    <recommendedName>
        <fullName evidence="8">Autoinducer 2 import system permease protein LsrD</fullName>
    </recommendedName>
</protein>
<dbReference type="Pfam" id="PF02653">
    <property type="entry name" value="BPD_transp_2"/>
    <property type="match status" value="1"/>
</dbReference>
<feature type="transmembrane region" description="Helical" evidence="9">
    <location>
        <begin position="104"/>
        <end position="124"/>
    </location>
</feature>
<feature type="transmembrane region" description="Helical" evidence="9">
    <location>
        <begin position="266"/>
        <end position="289"/>
    </location>
</feature>
<dbReference type="InterPro" id="IPR001851">
    <property type="entry name" value="ABC_transp_permease"/>
</dbReference>
<dbReference type="STRING" id="47866.GA0074694_5298"/>
<evidence type="ECO:0000313" key="11">
    <source>
        <dbReference type="Proteomes" id="UP000198906"/>
    </source>
</evidence>
<keyword evidence="4" id="KW-0997">Cell inner membrane</keyword>
<dbReference type="CDD" id="cd06579">
    <property type="entry name" value="TM_PBP1_transp_AraH_like"/>
    <property type="match status" value="1"/>
</dbReference>
<keyword evidence="5 9" id="KW-0812">Transmembrane</keyword>
<evidence type="ECO:0000313" key="10">
    <source>
        <dbReference type="EMBL" id="SCL29101.1"/>
    </source>
</evidence>
<organism evidence="10 11">
    <name type="scientific">Micromonospora inyonensis</name>
    <dbReference type="NCBI Taxonomy" id="47866"/>
    <lineage>
        <taxon>Bacteria</taxon>
        <taxon>Bacillati</taxon>
        <taxon>Actinomycetota</taxon>
        <taxon>Actinomycetes</taxon>
        <taxon>Micromonosporales</taxon>
        <taxon>Micromonosporaceae</taxon>
        <taxon>Micromonospora</taxon>
    </lineage>
</organism>
<dbReference type="EMBL" id="FMHU01000002">
    <property type="protein sequence ID" value="SCL29101.1"/>
    <property type="molecule type" value="Genomic_DNA"/>
</dbReference>
<keyword evidence="2" id="KW-0813">Transport</keyword>
<feature type="transmembrane region" description="Helical" evidence="9">
    <location>
        <begin position="225"/>
        <end position="246"/>
    </location>
</feature>
<comment type="subcellular location">
    <subcellularLocation>
        <location evidence="1">Cell membrane</location>
        <topology evidence="1">Multi-pass membrane protein</topology>
    </subcellularLocation>
</comment>
<evidence type="ECO:0000256" key="9">
    <source>
        <dbReference type="SAM" id="Phobius"/>
    </source>
</evidence>
<feature type="transmembrane region" description="Helical" evidence="9">
    <location>
        <begin position="57"/>
        <end position="75"/>
    </location>
</feature>
<evidence type="ECO:0000256" key="6">
    <source>
        <dbReference type="ARBA" id="ARBA00022989"/>
    </source>
</evidence>